<dbReference type="Pfam" id="PF08613">
    <property type="entry name" value="Cyclin"/>
    <property type="match status" value="1"/>
</dbReference>
<reference evidence="4" key="1">
    <citation type="submission" date="2024-04" db="EMBL/GenBank/DDBJ databases">
        <authorList>
            <person name="Shaw F."/>
            <person name="Minotto A."/>
        </authorList>
    </citation>
    <scope>NUCLEOTIDE SEQUENCE [LARGE SCALE GENOMIC DNA]</scope>
</reference>
<feature type="compositionally biased region" description="Low complexity" evidence="1">
    <location>
        <begin position="620"/>
        <end position="631"/>
    </location>
</feature>
<dbReference type="EMBL" id="OZ037944">
    <property type="protein sequence ID" value="CAL1696818.1"/>
    <property type="molecule type" value="Genomic_DNA"/>
</dbReference>
<dbReference type="Gene3D" id="1.10.472.10">
    <property type="entry name" value="Cyclin-like"/>
    <property type="match status" value="1"/>
</dbReference>
<dbReference type="InterPro" id="IPR036915">
    <property type="entry name" value="Cyclin-like_sf"/>
</dbReference>
<feature type="compositionally biased region" description="Polar residues" evidence="1">
    <location>
        <begin position="606"/>
        <end position="618"/>
    </location>
</feature>
<dbReference type="InterPro" id="IPR013763">
    <property type="entry name" value="Cyclin-like_dom"/>
</dbReference>
<sequence>MAICTPSHTPPSYTMNSTLAHLPIELLSTWSEWRPNRSELPPTPPHSTMSQKIHRVLPSGHYSQTTLPSIVHFDRQLPRLSPITPPQVDDSSQWHTYGQAELKLPPIQSTEVYSPACSMDYNDAPQVQSPPPPPPALDWLAPSTQRSFNFIAEKVCEMVCYLWFSSLSQSSSRSPQASKRCRQSEDSPTYFPKPNASTAHLQFAVSPAFVRFMQKLLETTQVSQSVIVLSLRYIYRLKERNRFTHGQGGSEYRVAVAALMLANKFVDDNTYTNKTWSEVSGIALEELNKMEREFLMGIDFSLYVDEATYDSWLNLLKGLVMAKEKDSRQWQRSRTRGRVARPRLTSSYLSSRGRSHQQRARSISPSRTSASYTYSAPPAHAVPASRHQTEYPTPPRSGSKRTASDAFSPTSASFPPNPPPRRSMGLSLQIPELTHTAPSTASSISPSEPLQSFSKLSLGTSPIVVRPTAQRDYSPAHVTHAAYPSVVGQDQVPQTLVTAYRADDRHPYGAPQQLYFYSLAGSPMDEEEDSKFRKARLRYHPAPTPATYIQYAPQPAMPMVVQSATASPHDMNSNLPPSLPHFSEGFWHCTQPTAPPPPPSAQSQTYRYPTQQPQSQGSVPAAPFANAGPPGIQYYANNVQQHLTPEQYWPRARQL</sequence>
<evidence type="ECO:0000313" key="3">
    <source>
        <dbReference type="EMBL" id="CAL1696818.1"/>
    </source>
</evidence>
<gene>
    <name evidence="3" type="ORF">GFSPODELE1_LOCUS1355</name>
</gene>
<name>A0ABP1CQ53_9APHY</name>
<dbReference type="InterPro" id="IPR013922">
    <property type="entry name" value="Cyclin_PHO80-like"/>
</dbReference>
<feature type="region of interest" description="Disordered" evidence="1">
    <location>
        <begin position="326"/>
        <end position="425"/>
    </location>
</feature>
<dbReference type="SMART" id="SM00385">
    <property type="entry name" value="CYCLIN"/>
    <property type="match status" value="1"/>
</dbReference>
<protein>
    <recommendedName>
        <fullName evidence="2">Cyclin-like domain-containing protein</fullName>
    </recommendedName>
</protein>
<evidence type="ECO:0000256" key="1">
    <source>
        <dbReference type="SAM" id="MobiDB-lite"/>
    </source>
</evidence>
<organism evidence="3 4">
    <name type="scientific">Somion occarium</name>
    <dbReference type="NCBI Taxonomy" id="3059160"/>
    <lineage>
        <taxon>Eukaryota</taxon>
        <taxon>Fungi</taxon>
        <taxon>Dikarya</taxon>
        <taxon>Basidiomycota</taxon>
        <taxon>Agaricomycotina</taxon>
        <taxon>Agaricomycetes</taxon>
        <taxon>Polyporales</taxon>
        <taxon>Cerrenaceae</taxon>
        <taxon>Somion</taxon>
    </lineage>
</organism>
<dbReference type="CDD" id="cd20557">
    <property type="entry name" value="CYCLIN_ScPCL1-like"/>
    <property type="match status" value="1"/>
</dbReference>
<evidence type="ECO:0000313" key="4">
    <source>
        <dbReference type="Proteomes" id="UP001497453"/>
    </source>
</evidence>
<feature type="compositionally biased region" description="Polar residues" evidence="1">
    <location>
        <begin position="360"/>
        <end position="374"/>
    </location>
</feature>
<dbReference type="SUPFAM" id="SSF47954">
    <property type="entry name" value="Cyclin-like"/>
    <property type="match status" value="1"/>
</dbReference>
<dbReference type="PANTHER" id="PTHR15615">
    <property type="match status" value="1"/>
</dbReference>
<proteinExistence type="predicted"/>
<accession>A0ABP1CQ53</accession>
<evidence type="ECO:0000259" key="2">
    <source>
        <dbReference type="SMART" id="SM00385"/>
    </source>
</evidence>
<feature type="region of interest" description="Disordered" evidence="1">
    <location>
        <begin position="589"/>
        <end position="633"/>
    </location>
</feature>
<feature type="domain" description="Cyclin-like" evidence="2">
    <location>
        <begin position="211"/>
        <end position="296"/>
    </location>
</feature>
<feature type="compositionally biased region" description="Low complexity" evidence="1">
    <location>
        <begin position="404"/>
        <end position="414"/>
    </location>
</feature>
<feature type="region of interest" description="Disordered" evidence="1">
    <location>
        <begin position="170"/>
        <end position="190"/>
    </location>
</feature>
<dbReference type="Proteomes" id="UP001497453">
    <property type="component" value="Chromosome 1"/>
</dbReference>
<keyword evidence="4" id="KW-1185">Reference proteome</keyword>
<dbReference type="PANTHER" id="PTHR15615:SF27">
    <property type="entry name" value="PHO85 CYCLIN CLG1"/>
    <property type="match status" value="1"/>
</dbReference>
<feature type="compositionally biased region" description="Basic residues" evidence="1">
    <location>
        <begin position="331"/>
        <end position="341"/>
    </location>
</feature>